<proteinExistence type="predicted"/>
<protein>
    <submittedName>
        <fullName evidence="1">Uncharacterized protein</fullName>
    </submittedName>
</protein>
<evidence type="ECO:0000313" key="1">
    <source>
        <dbReference type="EMBL" id="KKM84652.1"/>
    </source>
</evidence>
<dbReference type="AlphaFoldDB" id="A0A0F9NTL4"/>
<gene>
    <name evidence="1" type="ORF">LCGC14_1297020</name>
</gene>
<comment type="caution">
    <text evidence="1">The sequence shown here is derived from an EMBL/GenBank/DDBJ whole genome shotgun (WGS) entry which is preliminary data.</text>
</comment>
<reference evidence="1" key="1">
    <citation type="journal article" date="2015" name="Nature">
        <title>Complex archaea that bridge the gap between prokaryotes and eukaryotes.</title>
        <authorList>
            <person name="Spang A."/>
            <person name="Saw J.H."/>
            <person name="Jorgensen S.L."/>
            <person name="Zaremba-Niedzwiedzka K."/>
            <person name="Martijn J."/>
            <person name="Lind A.E."/>
            <person name="van Eijk R."/>
            <person name="Schleper C."/>
            <person name="Guy L."/>
            <person name="Ettema T.J."/>
        </authorList>
    </citation>
    <scope>NUCLEOTIDE SEQUENCE</scope>
</reference>
<name>A0A0F9NTL4_9ZZZZ</name>
<dbReference type="EMBL" id="LAZR01007532">
    <property type="protein sequence ID" value="KKM84652.1"/>
    <property type="molecule type" value="Genomic_DNA"/>
</dbReference>
<organism evidence="1">
    <name type="scientific">marine sediment metagenome</name>
    <dbReference type="NCBI Taxonomy" id="412755"/>
    <lineage>
        <taxon>unclassified sequences</taxon>
        <taxon>metagenomes</taxon>
        <taxon>ecological metagenomes</taxon>
    </lineage>
</organism>
<sequence length="348" mass="39430">MGRLEIIDSLLDKYKILIESVITDSVADYQSIRVGYLQILEEDMYANFLYGTSDNHIIAKNIYKKFLEEKGTGQYEITINGKRPLIQGGVNLRVSILNKGDYDLLGPKAELMLSSLEQVSEHDMLVIKKEKYISMLRALQEPITQLGDLLRDTALEYGQQGKKIYLLPMTTTQGGLGQYRKDGQSQYIDMFDTEIMVPQIASDGRILHTEMNALIIDGTNNGQELSLFNSRFNKVIRGLLEGRLTIQILAADYNEQTMRISNIDGIGSINLMAGALLQDQIRYTTSGSYNTLTRSGITFQDEQFNDGANEILDLFKQYTLYILPQIKSENSDEIEAQIQALYFISDFF</sequence>
<accession>A0A0F9NTL4</accession>